<sequence length="14" mass="1583">MSSSILLDHLEQPI</sequence>
<reference evidence="1" key="2">
    <citation type="journal article" date="2015" name="Data Brief">
        <title>Shoot transcriptome of the giant reed, Arundo donax.</title>
        <authorList>
            <person name="Barrero R.A."/>
            <person name="Guerrero F.D."/>
            <person name="Moolhuijzen P."/>
            <person name="Goolsby J.A."/>
            <person name="Tidwell J."/>
            <person name="Bellgard S.E."/>
            <person name="Bellgard M.I."/>
        </authorList>
    </citation>
    <scope>NUCLEOTIDE SEQUENCE</scope>
    <source>
        <tissue evidence="1">Shoot tissue taken approximately 20 cm above the soil surface</tissue>
    </source>
</reference>
<protein>
    <submittedName>
        <fullName evidence="1">Uncharacterized protein</fullName>
    </submittedName>
</protein>
<accession>A0A0A9H046</accession>
<organism evidence="1">
    <name type="scientific">Arundo donax</name>
    <name type="common">Giant reed</name>
    <name type="synonym">Donax arundinaceus</name>
    <dbReference type="NCBI Taxonomy" id="35708"/>
    <lineage>
        <taxon>Eukaryota</taxon>
        <taxon>Viridiplantae</taxon>
        <taxon>Streptophyta</taxon>
        <taxon>Embryophyta</taxon>
        <taxon>Tracheophyta</taxon>
        <taxon>Spermatophyta</taxon>
        <taxon>Magnoliopsida</taxon>
        <taxon>Liliopsida</taxon>
        <taxon>Poales</taxon>
        <taxon>Poaceae</taxon>
        <taxon>PACMAD clade</taxon>
        <taxon>Arundinoideae</taxon>
        <taxon>Arundineae</taxon>
        <taxon>Arundo</taxon>
    </lineage>
</organism>
<evidence type="ECO:0000313" key="1">
    <source>
        <dbReference type="EMBL" id="JAE28221.1"/>
    </source>
</evidence>
<reference evidence="1" key="1">
    <citation type="submission" date="2014-09" db="EMBL/GenBank/DDBJ databases">
        <authorList>
            <person name="Magalhaes I.L.F."/>
            <person name="Oliveira U."/>
            <person name="Santos F.R."/>
            <person name="Vidigal T.H.D.A."/>
            <person name="Brescovit A.D."/>
            <person name="Santos A.J."/>
        </authorList>
    </citation>
    <scope>NUCLEOTIDE SEQUENCE</scope>
    <source>
        <tissue evidence="1">Shoot tissue taken approximately 20 cm above the soil surface</tissue>
    </source>
</reference>
<dbReference type="EMBL" id="GBRH01169675">
    <property type="protein sequence ID" value="JAE28221.1"/>
    <property type="molecule type" value="Transcribed_RNA"/>
</dbReference>
<proteinExistence type="predicted"/>
<name>A0A0A9H046_ARUDO</name>